<sequence length="134" mass="15079">MKKFIILAFLVVVAMTASAQQGFQTFAADTINGDTAITTSTVSVPYNGFITFDFDVKGKAQNDTVYVDFQGSNDAWVSYKTISTTTHIQGASAVYTKYQLSASPATYLKYRLYKRAYEVADTAYFRYKVFIYKR</sequence>
<feature type="signal peptide" evidence="1">
    <location>
        <begin position="1"/>
        <end position="19"/>
    </location>
</feature>
<accession>A0A0G1SC55</accession>
<proteinExistence type="predicted"/>
<dbReference type="AlphaFoldDB" id="A0A0G1SC55"/>
<dbReference type="Proteomes" id="UP000034705">
    <property type="component" value="Unassembled WGS sequence"/>
</dbReference>
<evidence type="ECO:0000256" key="1">
    <source>
        <dbReference type="SAM" id="SignalP"/>
    </source>
</evidence>
<evidence type="ECO:0000313" key="3">
    <source>
        <dbReference type="Proteomes" id="UP000034705"/>
    </source>
</evidence>
<protein>
    <submittedName>
        <fullName evidence="2">Uncharacterized protein</fullName>
    </submittedName>
</protein>
<organism evidence="2 3">
    <name type="scientific">Candidatus Uhrbacteria bacterium GW2011_GWF2_46_218</name>
    <dbReference type="NCBI Taxonomy" id="1619001"/>
    <lineage>
        <taxon>Bacteria</taxon>
        <taxon>Candidatus Uhriibacteriota</taxon>
    </lineage>
</organism>
<dbReference type="EMBL" id="LCMG01000033">
    <property type="protein sequence ID" value="KKU30855.1"/>
    <property type="molecule type" value="Genomic_DNA"/>
</dbReference>
<comment type="caution">
    <text evidence="2">The sequence shown here is derived from an EMBL/GenBank/DDBJ whole genome shotgun (WGS) entry which is preliminary data.</text>
</comment>
<feature type="chain" id="PRO_5002539594" evidence="1">
    <location>
        <begin position="20"/>
        <end position="134"/>
    </location>
</feature>
<reference evidence="2 3" key="1">
    <citation type="journal article" date="2015" name="Nature">
        <title>rRNA introns, odd ribosomes, and small enigmatic genomes across a large radiation of phyla.</title>
        <authorList>
            <person name="Brown C.T."/>
            <person name="Hug L.A."/>
            <person name="Thomas B.C."/>
            <person name="Sharon I."/>
            <person name="Castelle C.J."/>
            <person name="Singh A."/>
            <person name="Wilkins M.J."/>
            <person name="Williams K.H."/>
            <person name="Banfield J.F."/>
        </authorList>
    </citation>
    <scope>NUCLEOTIDE SEQUENCE [LARGE SCALE GENOMIC DNA]</scope>
</reference>
<evidence type="ECO:0000313" key="2">
    <source>
        <dbReference type="EMBL" id="KKU30855.1"/>
    </source>
</evidence>
<gene>
    <name evidence="2" type="ORF">UX45_C0033G0004</name>
</gene>
<name>A0A0G1SC55_9BACT</name>
<keyword evidence="1" id="KW-0732">Signal</keyword>